<proteinExistence type="inferred from homology"/>
<dbReference type="SUPFAM" id="SSF47090">
    <property type="entry name" value="PGBD-like"/>
    <property type="match status" value="1"/>
</dbReference>
<accession>A0A1D7U7G2</accession>
<evidence type="ECO:0000256" key="1">
    <source>
        <dbReference type="ARBA" id="ARBA00001561"/>
    </source>
</evidence>
<evidence type="ECO:0000256" key="3">
    <source>
        <dbReference type="ARBA" id="ARBA00011901"/>
    </source>
</evidence>
<protein>
    <recommendedName>
        <fullName evidence="3">N-acetylmuramoyl-L-alanine amidase</fullName>
        <ecNumber evidence="3">3.5.1.28</ecNumber>
    </recommendedName>
</protein>
<dbReference type="InterPro" id="IPR036505">
    <property type="entry name" value="Amidase/PGRP_sf"/>
</dbReference>
<dbReference type="Gene3D" id="3.40.80.10">
    <property type="entry name" value="Peptidoglycan recognition protein-like"/>
    <property type="match status" value="1"/>
</dbReference>
<evidence type="ECO:0000256" key="6">
    <source>
        <dbReference type="SAM" id="MobiDB-lite"/>
    </source>
</evidence>
<comment type="catalytic activity">
    <reaction evidence="1">
        <text>Hydrolyzes the link between N-acetylmuramoyl residues and L-amino acid residues in certain cell-wall glycopeptides.</text>
        <dbReference type="EC" id="3.5.1.28"/>
    </reaction>
</comment>
<dbReference type="InterPro" id="IPR051206">
    <property type="entry name" value="NAMLAA_amidase_2"/>
</dbReference>
<dbReference type="AlphaFoldDB" id="A0A1D7U7G2"/>
<dbReference type="STRING" id="1526658.BHK69_25310"/>
<dbReference type="InterPro" id="IPR002477">
    <property type="entry name" value="Peptidoglycan-bd-like"/>
</dbReference>
<dbReference type="OrthoDB" id="9794842at2"/>
<keyword evidence="4" id="KW-0378">Hydrolase</keyword>
<dbReference type="KEGG" id="bvv:BHK69_25310"/>
<dbReference type="EC" id="3.5.1.28" evidence="3"/>
<dbReference type="PANTHER" id="PTHR30417">
    <property type="entry name" value="N-ACETYLMURAMOYL-L-ALANINE AMIDASE AMID"/>
    <property type="match status" value="1"/>
</dbReference>
<dbReference type="GO" id="GO:0009254">
    <property type="term" value="P:peptidoglycan turnover"/>
    <property type="evidence" value="ECO:0007669"/>
    <property type="project" value="TreeGrafter"/>
</dbReference>
<dbReference type="Pfam" id="PF01471">
    <property type="entry name" value="PG_binding_1"/>
    <property type="match status" value="1"/>
</dbReference>
<dbReference type="RefSeq" id="WP_069692521.1">
    <property type="nucleotide sequence ID" value="NZ_CP017147.1"/>
</dbReference>
<feature type="domain" description="N-acetylmuramoyl-L-alanine amidase" evidence="7">
    <location>
        <begin position="29"/>
        <end position="165"/>
    </location>
</feature>
<dbReference type="GO" id="GO:0019867">
    <property type="term" value="C:outer membrane"/>
    <property type="evidence" value="ECO:0007669"/>
    <property type="project" value="TreeGrafter"/>
</dbReference>
<dbReference type="InterPro" id="IPR036366">
    <property type="entry name" value="PGBDSf"/>
</dbReference>
<name>A0A1D7U7G2_9HYPH</name>
<evidence type="ECO:0000313" key="8">
    <source>
        <dbReference type="EMBL" id="AOO83321.1"/>
    </source>
</evidence>
<sequence>MNQTAHPDSRFAAKIFPSPNHGERKPGGNGAGDDAPARRPDMLILHYTGMSDAGEALQWLCNPVSQVSSHYFVFENGHTLQLVPEERRAWHAGASHWAGETDINSCSIGIEIANPGHPGGLPDFPPEQIGATLNLCRDICERWAIPPERVLAHSDIAPGRKIDPGEKFPWRYFAEGGVGAWAEPAPIRSGRFLARGESGQPVEALQAMFAMLGYGVTVDGVFDEALEAVVAAFQRHWRPEKVDGVADASTITTLRDLLAMTREARTA</sequence>
<dbReference type="Gene3D" id="1.10.101.10">
    <property type="entry name" value="PGBD-like superfamily/PGBD"/>
    <property type="match status" value="1"/>
</dbReference>
<dbReference type="InterPro" id="IPR036365">
    <property type="entry name" value="PGBD-like_sf"/>
</dbReference>
<dbReference type="GO" id="GO:0008745">
    <property type="term" value="F:N-acetylmuramoyl-L-alanine amidase activity"/>
    <property type="evidence" value="ECO:0007669"/>
    <property type="project" value="UniProtKB-EC"/>
</dbReference>
<dbReference type="Pfam" id="PF01510">
    <property type="entry name" value="Amidase_2"/>
    <property type="match status" value="1"/>
</dbReference>
<keyword evidence="5" id="KW-0961">Cell wall biogenesis/degradation</keyword>
<evidence type="ECO:0000256" key="4">
    <source>
        <dbReference type="ARBA" id="ARBA00022801"/>
    </source>
</evidence>
<evidence type="ECO:0000256" key="2">
    <source>
        <dbReference type="ARBA" id="ARBA00007553"/>
    </source>
</evidence>
<dbReference type="SUPFAM" id="SSF55846">
    <property type="entry name" value="N-acetylmuramoyl-L-alanine amidase-like"/>
    <property type="match status" value="1"/>
</dbReference>
<dbReference type="SMART" id="SM00644">
    <property type="entry name" value="Ami_2"/>
    <property type="match status" value="1"/>
</dbReference>
<reference evidence="8 9" key="1">
    <citation type="journal article" date="2015" name="Antonie Van Leeuwenhoek">
        <title>Bosea vaviloviae sp. nov., a new species of slow-growing rhizobia isolated from nodules of the relict species Vavilovia formosa (Stev.) Fed.</title>
        <authorList>
            <person name="Safronova V.I."/>
            <person name="Kuznetsova I.G."/>
            <person name="Sazanova A.L."/>
            <person name="Kimeklis A.K."/>
            <person name="Belimov A.A."/>
            <person name="Andronov E.E."/>
            <person name="Pinaev A.G."/>
            <person name="Chizhevskaya E.P."/>
            <person name="Pukhaev A.R."/>
            <person name="Popov K.P."/>
            <person name="Willems A."/>
            <person name="Tikhonovich I.A."/>
        </authorList>
    </citation>
    <scope>NUCLEOTIDE SEQUENCE [LARGE SCALE GENOMIC DNA]</scope>
    <source>
        <strain evidence="8 9">Vaf18</strain>
    </source>
</reference>
<dbReference type="PANTHER" id="PTHR30417:SF1">
    <property type="entry name" value="N-ACETYLMURAMOYL-L-ALANINE AMIDASE AMID"/>
    <property type="match status" value="1"/>
</dbReference>
<dbReference type="CDD" id="cd06583">
    <property type="entry name" value="PGRP"/>
    <property type="match status" value="1"/>
</dbReference>
<evidence type="ECO:0000259" key="7">
    <source>
        <dbReference type="SMART" id="SM00644"/>
    </source>
</evidence>
<dbReference type="EMBL" id="CP017147">
    <property type="protein sequence ID" value="AOO83321.1"/>
    <property type="molecule type" value="Genomic_DNA"/>
</dbReference>
<evidence type="ECO:0000256" key="5">
    <source>
        <dbReference type="ARBA" id="ARBA00023316"/>
    </source>
</evidence>
<evidence type="ECO:0000313" key="9">
    <source>
        <dbReference type="Proteomes" id="UP000094969"/>
    </source>
</evidence>
<keyword evidence="9" id="KW-1185">Reference proteome</keyword>
<dbReference type="GO" id="GO:0009253">
    <property type="term" value="P:peptidoglycan catabolic process"/>
    <property type="evidence" value="ECO:0007669"/>
    <property type="project" value="InterPro"/>
</dbReference>
<comment type="similarity">
    <text evidence="2">Belongs to the N-acetylmuramoyl-L-alanine amidase 2 family.</text>
</comment>
<gene>
    <name evidence="8" type="ORF">BHK69_25310</name>
</gene>
<dbReference type="GO" id="GO:0071555">
    <property type="term" value="P:cell wall organization"/>
    <property type="evidence" value="ECO:0007669"/>
    <property type="project" value="UniProtKB-KW"/>
</dbReference>
<feature type="region of interest" description="Disordered" evidence="6">
    <location>
        <begin position="1"/>
        <end position="37"/>
    </location>
</feature>
<dbReference type="Proteomes" id="UP000094969">
    <property type="component" value="Chromosome"/>
</dbReference>
<organism evidence="8 9">
    <name type="scientific">Bosea vaviloviae</name>
    <dbReference type="NCBI Taxonomy" id="1526658"/>
    <lineage>
        <taxon>Bacteria</taxon>
        <taxon>Pseudomonadati</taxon>
        <taxon>Pseudomonadota</taxon>
        <taxon>Alphaproteobacteria</taxon>
        <taxon>Hyphomicrobiales</taxon>
        <taxon>Boseaceae</taxon>
        <taxon>Bosea</taxon>
    </lineage>
</organism>
<dbReference type="InterPro" id="IPR002502">
    <property type="entry name" value="Amidase_domain"/>
</dbReference>